<evidence type="ECO:0000256" key="10">
    <source>
        <dbReference type="ARBA" id="ARBA00047838"/>
    </source>
</evidence>
<dbReference type="Gene3D" id="3.20.20.70">
    <property type="entry name" value="Aldolase class I"/>
    <property type="match status" value="1"/>
</dbReference>
<evidence type="ECO:0000256" key="2">
    <source>
        <dbReference type="ARBA" id="ARBA00009667"/>
    </source>
</evidence>
<keyword evidence="5 11" id="KW-0028">Amino-acid biosynthesis</keyword>
<evidence type="ECO:0000256" key="8">
    <source>
        <dbReference type="ARBA" id="ARBA00025475"/>
    </source>
</evidence>
<evidence type="ECO:0000256" key="11">
    <source>
        <dbReference type="RuleBase" id="RU003657"/>
    </source>
</evidence>
<dbReference type="SUPFAM" id="SSF51366">
    <property type="entry name" value="Ribulose-phoshate binding barrel"/>
    <property type="match status" value="1"/>
</dbReference>
<dbReference type="GO" id="GO:0000105">
    <property type="term" value="P:L-histidine biosynthetic process"/>
    <property type="evidence" value="ECO:0007669"/>
    <property type="project" value="UniProtKB-UniPathway"/>
</dbReference>
<evidence type="ECO:0000256" key="7">
    <source>
        <dbReference type="ARBA" id="ARBA00023239"/>
    </source>
</evidence>
<dbReference type="GO" id="GO:0016829">
    <property type="term" value="F:lyase activity"/>
    <property type="evidence" value="ECO:0007669"/>
    <property type="project" value="UniProtKB-KW"/>
</dbReference>
<evidence type="ECO:0000313" key="12">
    <source>
        <dbReference type="EMBL" id="GCC52463.1"/>
    </source>
</evidence>
<dbReference type="InterPro" id="IPR011060">
    <property type="entry name" value="RibuloseP-bd_barrel"/>
</dbReference>
<sequence>MLKTRIIPCLLLKDGGLVKTIKFANPKYVGDPINAVKIFNEKEVDELIFLDIEASRQKRDPNYDLIKDLASECFMPFAYGGGVTTIDQIRKILRLGVEKVVINAFAIKQPAFIKEASTHFGSSTIIAAVDIKKDFWGHYKVYDHVARKITNKDPEKYIQELVNEGAGEIFLNNVDRDGTYLGLDLPIVARINSQLPVPLIICGGISSLKNIKDAVEQTKVSGAAAGSIFVFQGPHRAVLISYPSYNELKEIVG</sequence>
<proteinExistence type="inferred from homology"/>
<comment type="subunit">
    <text evidence="3">Heterodimer of HisH and HisF.</text>
</comment>
<evidence type="ECO:0000313" key="13">
    <source>
        <dbReference type="Proteomes" id="UP000288227"/>
    </source>
</evidence>
<accession>A0A401UC33</accession>
<dbReference type="RefSeq" id="WP_127123122.1">
    <property type="nucleotide sequence ID" value="NZ_BHXQ01000005.1"/>
</dbReference>
<dbReference type="EC" id="4.3.2.10" evidence="4"/>
<dbReference type="Pfam" id="PF00977">
    <property type="entry name" value="His_biosynth"/>
    <property type="match status" value="1"/>
</dbReference>
<evidence type="ECO:0000256" key="6">
    <source>
        <dbReference type="ARBA" id="ARBA00023102"/>
    </source>
</evidence>
<evidence type="ECO:0000256" key="5">
    <source>
        <dbReference type="ARBA" id="ARBA00022605"/>
    </source>
</evidence>
<comment type="catalytic activity">
    <reaction evidence="10">
        <text>5-[(5-phospho-1-deoxy-D-ribulos-1-ylimino)methylamino]-1-(5-phospho-beta-D-ribosyl)imidazole-4-carboxamide + L-glutamine = D-erythro-1-(imidazol-4-yl)glycerol 3-phosphate + 5-amino-1-(5-phospho-beta-D-ribosyl)imidazole-4-carboxamide + L-glutamate + H(+)</text>
        <dbReference type="Rhea" id="RHEA:24793"/>
        <dbReference type="ChEBI" id="CHEBI:15378"/>
        <dbReference type="ChEBI" id="CHEBI:29985"/>
        <dbReference type="ChEBI" id="CHEBI:58278"/>
        <dbReference type="ChEBI" id="CHEBI:58359"/>
        <dbReference type="ChEBI" id="CHEBI:58475"/>
        <dbReference type="ChEBI" id="CHEBI:58525"/>
        <dbReference type="EC" id="4.3.2.10"/>
    </reaction>
</comment>
<comment type="pathway">
    <text evidence="1">Amino-acid biosynthesis; L-histidine biosynthesis; L-histidine from 5-phospho-alpha-D-ribose 1-diphosphate: step 5/9.</text>
</comment>
<dbReference type="NCBIfam" id="NF038364">
    <property type="entry name" value="AglZ_HisF2_fam"/>
    <property type="match status" value="1"/>
</dbReference>
<dbReference type="AlphaFoldDB" id="A0A401UC33"/>
<comment type="similarity">
    <text evidence="2 11">Belongs to the HisA/HisF family.</text>
</comment>
<dbReference type="CDD" id="cd04731">
    <property type="entry name" value="HisF"/>
    <property type="match status" value="1"/>
</dbReference>
<dbReference type="GO" id="GO:0000107">
    <property type="term" value="F:imidazoleglycerol-phosphate synthase activity"/>
    <property type="evidence" value="ECO:0007669"/>
    <property type="project" value="InterPro"/>
</dbReference>
<dbReference type="UniPathway" id="UPA00031">
    <property type="reaction ID" value="UER00010"/>
</dbReference>
<dbReference type="InterPro" id="IPR006062">
    <property type="entry name" value="His_biosynth"/>
</dbReference>
<comment type="caution">
    <text evidence="12">The sequence shown here is derived from an EMBL/GenBank/DDBJ whole genome shotgun (WGS) entry which is preliminary data.</text>
</comment>
<organism evidence="12 13">
    <name type="scientific">Chryseotalea sanaruensis</name>
    <dbReference type="NCBI Taxonomy" id="2482724"/>
    <lineage>
        <taxon>Bacteria</taxon>
        <taxon>Pseudomonadati</taxon>
        <taxon>Bacteroidota</taxon>
        <taxon>Cytophagia</taxon>
        <taxon>Cytophagales</taxon>
        <taxon>Chryseotaleaceae</taxon>
        <taxon>Chryseotalea</taxon>
    </lineage>
</organism>
<dbReference type="InterPro" id="IPR013785">
    <property type="entry name" value="Aldolase_TIM"/>
</dbReference>
<evidence type="ECO:0000256" key="9">
    <source>
        <dbReference type="ARBA" id="ARBA00030264"/>
    </source>
</evidence>
<keyword evidence="6 11" id="KW-0368">Histidine biosynthesis</keyword>
<protein>
    <recommendedName>
        <fullName evidence="4">imidazole glycerol-phosphate synthase</fullName>
        <ecNumber evidence="4">4.3.2.10</ecNumber>
    </recommendedName>
    <alternativeName>
        <fullName evidence="9">IGP synthase cyclase subunit</fullName>
    </alternativeName>
</protein>
<dbReference type="InterPro" id="IPR004651">
    <property type="entry name" value="HisF"/>
</dbReference>
<evidence type="ECO:0000256" key="3">
    <source>
        <dbReference type="ARBA" id="ARBA00011152"/>
    </source>
</evidence>
<gene>
    <name evidence="12" type="ORF">SanaruYs_27000</name>
</gene>
<comment type="function">
    <text evidence="8">IGPS catalyzes the conversion of PRFAR and glutamine to IGP, AICAR and glutamate. The HisF subunit catalyzes the cyclization activity that produces IGP and AICAR from PRFAR using the ammonia provided by the HisH subunit.</text>
</comment>
<dbReference type="InterPro" id="IPR050064">
    <property type="entry name" value="IGPS_HisA/HisF"/>
</dbReference>
<keyword evidence="13" id="KW-1185">Reference proteome</keyword>
<dbReference type="PANTHER" id="PTHR21235:SF2">
    <property type="entry name" value="IMIDAZOLE GLYCEROL PHOSPHATE SYNTHASE HISHF"/>
    <property type="match status" value="1"/>
</dbReference>
<dbReference type="EMBL" id="BHXQ01000005">
    <property type="protein sequence ID" value="GCC52463.1"/>
    <property type="molecule type" value="Genomic_DNA"/>
</dbReference>
<dbReference type="Proteomes" id="UP000288227">
    <property type="component" value="Unassembled WGS sequence"/>
</dbReference>
<reference evidence="12 13" key="1">
    <citation type="submission" date="2018-11" db="EMBL/GenBank/DDBJ databases">
        <title>Chryseotalea sanarue gen. nov., sp., nov., a member of the family Cytophagaceae, isolated from a brackish lake in Hamamatsu Japan.</title>
        <authorList>
            <person name="Maejima Y."/>
            <person name="Iino T."/>
            <person name="Muraguchi Y."/>
            <person name="Fukuda K."/>
            <person name="Ohkuma M."/>
            <person name="Moriuchi R."/>
            <person name="Dohra H."/>
            <person name="Kimbara K."/>
            <person name="Shintani M."/>
        </authorList>
    </citation>
    <scope>NUCLEOTIDE SEQUENCE [LARGE SCALE GENOMIC DNA]</scope>
    <source>
        <strain evidence="12 13">Ys</strain>
    </source>
</reference>
<evidence type="ECO:0000256" key="4">
    <source>
        <dbReference type="ARBA" id="ARBA00012809"/>
    </source>
</evidence>
<keyword evidence="7" id="KW-0456">Lyase</keyword>
<dbReference type="PANTHER" id="PTHR21235">
    <property type="entry name" value="IMIDAZOLE GLYCEROL PHOSPHATE SYNTHASE SUBUNIT HISF/H IGP SYNTHASE SUBUNIT HISF/H"/>
    <property type="match status" value="1"/>
</dbReference>
<dbReference type="OrthoDB" id="9781903at2"/>
<name>A0A401UC33_9BACT</name>
<evidence type="ECO:0000256" key="1">
    <source>
        <dbReference type="ARBA" id="ARBA00005091"/>
    </source>
</evidence>